<name>A0AAN9HX85_CROPI</name>
<gene>
    <name evidence="2" type="ORF">RIF29_34124</name>
</gene>
<dbReference type="Proteomes" id="UP001372338">
    <property type="component" value="Unassembled WGS sequence"/>
</dbReference>
<reference evidence="2 3" key="1">
    <citation type="submission" date="2024-01" db="EMBL/GenBank/DDBJ databases">
        <title>The genomes of 5 underutilized Papilionoideae crops provide insights into root nodulation and disease resistanc.</title>
        <authorList>
            <person name="Yuan L."/>
        </authorList>
    </citation>
    <scope>NUCLEOTIDE SEQUENCE [LARGE SCALE GENOMIC DNA]</scope>
    <source>
        <strain evidence="2">ZHUSHIDOU_FW_LH</strain>
        <tissue evidence="2">Leaf</tissue>
    </source>
</reference>
<feature type="compositionally biased region" description="Polar residues" evidence="1">
    <location>
        <begin position="73"/>
        <end position="88"/>
    </location>
</feature>
<evidence type="ECO:0000313" key="3">
    <source>
        <dbReference type="Proteomes" id="UP001372338"/>
    </source>
</evidence>
<keyword evidence="3" id="KW-1185">Reference proteome</keyword>
<comment type="caution">
    <text evidence="2">The sequence shown here is derived from an EMBL/GenBank/DDBJ whole genome shotgun (WGS) entry which is preliminary data.</text>
</comment>
<feature type="compositionally biased region" description="Polar residues" evidence="1">
    <location>
        <begin position="20"/>
        <end position="30"/>
    </location>
</feature>
<sequence>MVKQKGMPPKTPTSTSKSTNGNDNKPSESPQRIDFSQLDDEDLADIDSLSPKQAELWIQKIDVLRAKIKQKTDNSVNNEFHSMTNGSSVKPVETSIPNTSSNPNIGLANKERDKPVNVCKKLRLLQRPLTDLSKIHFAKIDKRELDLKEKLARIQGDLCQV</sequence>
<feature type="region of interest" description="Disordered" evidence="1">
    <location>
        <begin position="71"/>
        <end position="109"/>
    </location>
</feature>
<feature type="region of interest" description="Disordered" evidence="1">
    <location>
        <begin position="1"/>
        <end position="40"/>
    </location>
</feature>
<protein>
    <submittedName>
        <fullName evidence="2">Uncharacterized protein</fullName>
    </submittedName>
</protein>
<evidence type="ECO:0000256" key="1">
    <source>
        <dbReference type="SAM" id="MobiDB-lite"/>
    </source>
</evidence>
<feature type="compositionally biased region" description="Polar residues" evidence="1">
    <location>
        <begin position="95"/>
        <end position="104"/>
    </location>
</feature>
<dbReference type="EMBL" id="JAYWIO010000007">
    <property type="protein sequence ID" value="KAK7251169.1"/>
    <property type="molecule type" value="Genomic_DNA"/>
</dbReference>
<evidence type="ECO:0000313" key="2">
    <source>
        <dbReference type="EMBL" id="KAK7251169.1"/>
    </source>
</evidence>
<organism evidence="2 3">
    <name type="scientific">Crotalaria pallida</name>
    <name type="common">Smooth rattlebox</name>
    <name type="synonym">Crotalaria striata</name>
    <dbReference type="NCBI Taxonomy" id="3830"/>
    <lineage>
        <taxon>Eukaryota</taxon>
        <taxon>Viridiplantae</taxon>
        <taxon>Streptophyta</taxon>
        <taxon>Embryophyta</taxon>
        <taxon>Tracheophyta</taxon>
        <taxon>Spermatophyta</taxon>
        <taxon>Magnoliopsida</taxon>
        <taxon>eudicotyledons</taxon>
        <taxon>Gunneridae</taxon>
        <taxon>Pentapetalae</taxon>
        <taxon>rosids</taxon>
        <taxon>fabids</taxon>
        <taxon>Fabales</taxon>
        <taxon>Fabaceae</taxon>
        <taxon>Papilionoideae</taxon>
        <taxon>50 kb inversion clade</taxon>
        <taxon>genistoids sensu lato</taxon>
        <taxon>core genistoids</taxon>
        <taxon>Crotalarieae</taxon>
        <taxon>Crotalaria</taxon>
    </lineage>
</organism>
<proteinExistence type="predicted"/>
<dbReference type="AlphaFoldDB" id="A0AAN9HX85"/>
<accession>A0AAN9HX85</accession>